<reference evidence="6 7" key="1">
    <citation type="submission" date="2019-09" db="EMBL/GenBank/DDBJ databases">
        <title>Draft genome of the ectomycorrhizal ascomycete Sphaerosporella brunnea.</title>
        <authorList>
            <consortium name="DOE Joint Genome Institute"/>
            <person name="Benucci G.M."/>
            <person name="Marozzi G."/>
            <person name="Antonielli L."/>
            <person name="Sanchez S."/>
            <person name="Marco P."/>
            <person name="Wang X."/>
            <person name="Falini L.B."/>
            <person name="Barry K."/>
            <person name="Haridas S."/>
            <person name="Lipzen A."/>
            <person name="Labutti K."/>
            <person name="Grigoriev I.V."/>
            <person name="Murat C."/>
            <person name="Martin F."/>
            <person name="Albertini E."/>
            <person name="Donnini D."/>
            <person name="Bonito G."/>
        </authorList>
    </citation>
    <scope>NUCLEOTIDE SEQUENCE [LARGE SCALE GENOMIC DNA]</scope>
    <source>
        <strain evidence="6 7">Sb_GMNB300</strain>
    </source>
</reference>
<keyword evidence="3" id="KW-0175">Coiled coil</keyword>
<feature type="region of interest" description="Disordered" evidence="4">
    <location>
        <begin position="827"/>
        <end position="866"/>
    </location>
</feature>
<dbReference type="AlphaFoldDB" id="A0A5J5F570"/>
<dbReference type="InterPro" id="IPR001138">
    <property type="entry name" value="Zn2Cys6_DnaBD"/>
</dbReference>
<keyword evidence="2" id="KW-0539">Nucleus</keyword>
<dbReference type="SMART" id="SM00066">
    <property type="entry name" value="GAL4"/>
    <property type="match status" value="1"/>
</dbReference>
<dbReference type="InterPro" id="IPR050987">
    <property type="entry name" value="AtrR-like"/>
</dbReference>
<dbReference type="Pfam" id="PF04082">
    <property type="entry name" value="Fungal_trans"/>
    <property type="match status" value="1"/>
</dbReference>
<organism evidence="6 7">
    <name type="scientific">Sphaerosporella brunnea</name>
    <dbReference type="NCBI Taxonomy" id="1250544"/>
    <lineage>
        <taxon>Eukaryota</taxon>
        <taxon>Fungi</taxon>
        <taxon>Dikarya</taxon>
        <taxon>Ascomycota</taxon>
        <taxon>Pezizomycotina</taxon>
        <taxon>Pezizomycetes</taxon>
        <taxon>Pezizales</taxon>
        <taxon>Pyronemataceae</taxon>
        <taxon>Sphaerosporella</taxon>
    </lineage>
</organism>
<dbReference type="InterPro" id="IPR036864">
    <property type="entry name" value="Zn2-C6_fun-type_DNA-bd_sf"/>
</dbReference>
<dbReference type="GO" id="GO:0008270">
    <property type="term" value="F:zinc ion binding"/>
    <property type="evidence" value="ECO:0007669"/>
    <property type="project" value="InterPro"/>
</dbReference>
<dbReference type="InterPro" id="IPR007219">
    <property type="entry name" value="XnlR_reg_dom"/>
</dbReference>
<dbReference type="EMBL" id="VXIS01000031">
    <property type="protein sequence ID" value="KAA8911846.1"/>
    <property type="molecule type" value="Genomic_DNA"/>
</dbReference>
<feature type="region of interest" description="Disordered" evidence="4">
    <location>
        <begin position="673"/>
        <end position="737"/>
    </location>
</feature>
<dbReference type="Gene3D" id="4.10.240.10">
    <property type="entry name" value="Zn(2)-C6 fungal-type DNA-binding domain"/>
    <property type="match status" value="1"/>
</dbReference>
<dbReference type="CDD" id="cd00067">
    <property type="entry name" value="GAL4"/>
    <property type="match status" value="1"/>
</dbReference>
<keyword evidence="7" id="KW-1185">Reference proteome</keyword>
<evidence type="ECO:0000313" key="6">
    <source>
        <dbReference type="EMBL" id="KAA8911846.1"/>
    </source>
</evidence>
<evidence type="ECO:0000256" key="3">
    <source>
        <dbReference type="SAM" id="Coils"/>
    </source>
</evidence>
<dbReference type="SUPFAM" id="SSF57701">
    <property type="entry name" value="Zn2/Cys6 DNA-binding domain"/>
    <property type="match status" value="1"/>
</dbReference>
<dbReference type="CDD" id="cd12148">
    <property type="entry name" value="fungal_TF_MHR"/>
    <property type="match status" value="1"/>
</dbReference>
<dbReference type="OrthoDB" id="4456959at2759"/>
<dbReference type="GO" id="GO:0000981">
    <property type="term" value="F:DNA-binding transcription factor activity, RNA polymerase II-specific"/>
    <property type="evidence" value="ECO:0007669"/>
    <property type="project" value="InterPro"/>
</dbReference>
<dbReference type="PROSITE" id="PS00463">
    <property type="entry name" value="ZN2_CY6_FUNGAL_1"/>
    <property type="match status" value="1"/>
</dbReference>
<dbReference type="PANTHER" id="PTHR46910">
    <property type="entry name" value="TRANSCRIPTION FACTOR PDR1"/>
    <property type="match status" value="1"/>
</dbReference>
<proteinExistence type="predicted"/>
<dbReference type="PROSITE" id="PS50048">
    <property type="entry name" value="ZN2_CY6_FUNGAL_2"/>
    <property type="match status" value="1"/>
</dbReference>
<dbReference type="GO" id="GO:0003677">
    <property type="term" value="F:DNA binding"/>
    <property type="evidence" value="ECO:0007669"/>
    <property type="project" value="InterPro"/>
</dbReference>
<name>A0A5J5F570_9PEZI</name>
<keyword evidence="1" id="KW-0479">Metal-binding</keyword>
<feature type="compositionally biased region" description="Polar residues" evidence="4">
    <location>
        <begin position="846"/>
        <end position="866"/>
    </location>
</feature>
<gene>
    <name evidence="6" type="ORF">FN846DRAFT_377790</name>
</gene>
<evidence type="ECO:0000256" key="2">
    <source>
        <dbReference type="ARBA" id="ARBA00023242"/>
    </source>
</evidence>
<dbReference type="Pfam" id="PF00172">
    <property type="entry name" value="Zn_clus"/>
    <property type="match status" value="1"/>
</dbReference>
<protein>
    <submittedName>
        <fullName evidence="6">Fungal-specific transcription factor domain-containing protein</fullName>
    </submittedName>
</protein>
<comment type="caution">
    <text evidence="6">The sequence shown here is derived from an EMBL/GenBank/DDBJ whole genome shotgun (WGS) entry which is preliminary data.</text>
</comment>
<feature type="compositionally biased region" description="Polar residues" evidence="4">
    <location>
        <begin position="683"/>
        <end position="699"/>
    </location>
</feature>
<dbReference type="PANTHER" id="PTHR46910:SF4">
    <property type="entry name" value="ZN(2)-C6 FUNGAL-TYPE DOMAIN-CONTAINING PROTEIN"/>
    <property type="match status" value="1"/>
</dbReference>
<accession>A0A5J5F570</accession>
<dbReference type="Proteomes" id="UP000326924">
    <property type="component" value="Unassembled WGS sequence"/>
</dbReference>
<dbReference type="InParanoid" id="A0A5J5F570"/>
<feature type="domain" description="Zn(2)-C6 fungal-type" evidence="5">
    <location>
        <begin position="43"/>
        <end position="73"/>
    </location>
</feature>
<evidence type="ECO:0000256" key="1">
    <source>
        <dbReference type="ARBA" id="ARBA00022723"/>
    </source>
</evidence>
<evidence type="ECO:0000256" key="4">
    <source>
        <dbReference type="SAM" id="MobiDB-lite"/>
    </source>
</evidence>
<feature type="coiled-coil region" evidence="3">
    <location>
        <begin position="87"/>
        <end position="114"/>
    </location>
</feature>
<evidence type="ECO:0000313" key="7">
    <source>
        <dbReference type="Proteomes" id="UP000326924"/>
    </source>
</evidence>
<dbReference type="GO" id="GO:0006351">
    <property type="term" value="P:DNA-templated transcription"/>
    <property type="evidence" value="ECO:0007669"/>
    <property type="project" value="InterPro"/>
</dbReference>
<dbReference type="SMART" id="SM00906">
    <property type="entry name" value="Fungal_trans"/>
    <property type="match status" value="1"/>
</dbReference>
<evidence type="ECO:0000259" key="5">
    <source>
        <dbReference type="PROSITE" id="PS50048"/>
    </source>
</evidence>
<sequence>MPPKRAASSADGLNGDGTGFVAGDEFTRAVRKRLSTSTRTGQACDRCKVRKIRCDGLPGGCSPCIQNRTECKTTDRISQKAIPRGYLENLEAKCMELETRNKELETALIAAQASARTPSNGFAPFEGHDWTVNNTKPAPRMPHQFSERPTEYPPMNGAVTGAMERPIPAPRTATFRPGKSSTHYLGISAGNSYLSSMKETALSVLGVNIDLSALDPSEPANRSTSSRVDETYGSCLATIFNVNPNVSKAELPPRDEGMRYIEYFFMISHPYLPILHKPTFIQLVDRIYTDQSFEPTAAQTAMLHMVFAIVHFQNAANDRMKNRGQMSQASREVMERSRRHYHYATSLVYDLLSGSSLEDLQAIGLILQHVRAFPKPGGSWLLSRVAVSMCLELGLHRSVKKWAYDHANTNYIEIELRKRVFWCILALEVSLASRLGRPMSIRKGDFDAEYPTKIDDDYILESEILKREDGVEDCEFDIAIEMFKHTTLTIQIHSTLYGTTRPPRDKYVSLVEDIEAKLNKWRDEHPKSISLDSAHPARRFQAAHLHSWYHEGRILLRHPSLDLSPSPTFSRDCIRVCVESSREILHLTDNLRKGNHYLDTTWYGATVQLLATLTILFSVWDKRDIITPAEVSQVRSDMDLCMDIMGDLGNLLGSPNRLREVVQVLTSRTMDMLNQKNDKKRTPPSTSAGPLPNYATSANPYPPVTAPTIPMKLPPALNDSNYSPGQQDYPAHPDSRTSANIPVYGEPLVPPADTVYDPAQSNSTSSAPLYNSGYSPTAPAYNQPPEGPHSFPWVFGNESWRQYVQNISLDPSETYASSALLGLSQDHSNFSSGPGPTPTLGVMNPAHSSSPANGYTQTSSESSNASWPMALSSYTDRGVGVERIL</sequence>